<dbReference type="Gene3D" id="3.20.20.150">
    <property type="entry name" value="Divalent-metal-dependent TIM barrel enzymes"/>
    <property type="match status" value="1"/>
</dbReference>
<name>A0A927H2G2_9BACL</name>
<dbReference type="EMBL" id="JACXJA010000054">
    <property type="protein sequence ID" value="MBD2866221.1"/>
    <property type="molecule type" value="Genomic_DNA"/>
</dbReference>
<dbReference type="AlphaFoldDB" id="A0A927H2G2"/>
<dbReference type="InterPro" id="IPR036237">
    <property type="entry name" value="Xyl_isomerase-like_sf"/>
</dbReference>
<gene>
    <name evidence="2" type="ORF">IDH45_30025</name>
</gene>
<evidence type="ECO:0000313" key="2">
    <source>
        <dbReference type="EMBL" id="MBD2866221.1"/>
    </source>
</evidence>
<dbReference type="Pfam" id="PF01261">
    <property type="entry name" value="AP_endonuc_2"/>
    <property type="match status" value="1"/>
</dbReference>
<evidence type="ECO:0000313" key="3">
    <source>
        <dbReference type="Proteomes" id="UP000639396"/>
    </source>
</evidence>
<reference evidence="2" key="1">
    <citation type="submission" date="2020-09" db="EMBL/GenBank/DDBJ databases">
        <title>A novel bacterium of genus Paenibacillus, isolated from South China Sea.</title>
        <authorList>
            <person name="Huang H."/>
            <person name="Mo K."/>
            <person name="Hu Y."/>
        </authorList>
    </citation>
    <scope>NUCLEOTIDE SEQUENCE</scope>
    <source>
        <strain evidence="2">IB182363</strain>
    </source>
</reference>
<accession>A0A927H2G2</accession>
<dbReference type="Proteomes" id="UP000639396">
    <property type="component" value="Unassembled WGS sequence"/>
</dbReference>
<dbReference type="SUPFAM" id="SSF51658">
    <property type="entry name" value="Xylose isomerase-like"/>
    <property type="match status" value="1"/>
</dbReference>
<dbReference type="PANTHER" id="PTHR12110:SF41">
    <property type="entry name" value="INOSOSE DEHYDRATASE"/>
    <property type="match status" value="1"/>
</dbReference>
<protein>
    <submittedName>
        <fullName evidence="2">Sugar phosphate isomerase/epimerase</fullName>
    </submittedName>
</protein>
<sequence>MSALKVGVQMYTLREETAKDFVGALRKVAAEGFAGVEFAGYGGMQADELKALLDELGLVSIASHVGIGRLRDALDEEIAFNKAIGSQYIICPGLGKEYRDSEQAWKNTFALLEEIGRKCVEQGIGFGYHNHSFEFDEKVNGATAFDGLFGTASADAVKVELDACWAYVAGYDPVAYLDKYNGRVPLVHFKDVRRTEEDKWLTVELGTGDVDLNAIAEASAAAGVEWLIYEQDNTQNPPFVALANSMRWIKENGLA</sequence>
<feature type="domain" description="Xylose isomerase-like TIM barrel" evidence="1">
    <location>
        <begin position="25"/>
        <end position="251"/>
    </location>
</feature>
<comment type="caution">
    <text evidence="2">The sequence shown here is derived from an EMBL/GenBank/DDBJ whole genome shotgun (WGS) entry which is preliminary data.</text>
</comment>
<dbReference type="RefSeq" id="WP_190931839.1">
    <property type="nucleotide sequence ID" value="NZ_JACXJA010000054.1"/>
</dbReference>
<proteinExistence type="predicted"/>
<dbReference type="PANTHER" id="PTHR12110">
    <property type="entry name" value="HYDROXYPYRUVATE ISOMERASE"/>
    <property type="match status" value="1"/>
</dbReference>
<organism evidence="2 3">
    <name type="scientific">Paenibacillus oceani</name>
    <dbReference type="NCBI Taxonomy" id="2772510"/>
    <lineage>
        <taxon>Bacteria</taxon>
        <taxon>Bacillati</taxon>
        <taxon>Bacillota</taxon>
        <taxon>Bacilli</taxon>
        <taxon>Bacillales</taxon>
        <taxon>Paenibacillaceae</taxon>
        <taxon>Paenibacillus</taxon>
    </lineage>
</organism>
<dbReference type="InterPro" id="IPR013022">
    <property type="entry name" value="Xyl_isomerase-like_TIM-brl"/>
</dbReference>
<keyword evidence="3" id="KW-1185">Reference proteome</keyword>
<dbReference type="InterPro" id="IPR050312">
    <property type="entry name" value="IolE/XylAMocC-like"/>
</dbReference>
<keyword evidence="2" id="KW-0413">Isomerase</keyword>
<evidence type="ECO:0000259" key="1">
    <source>
        <dbReference type="Pfam" id="PF01261"/>
    </source>
</evidence>
<dbReference type="GO" id="GO:0016853">
    <property type="term" value="F:isomerase activity"/>
    <property type="evidence" value="ECO:0007669"/>
    <property type="project" value="UniProtKB-KW"/>
</dbReference>